<dbReference type="InterPro" id="IPR035929">
    <property type="entry name" value="CoaB-like_sf"/>
</dbReference>
<comment type="similarity">
    <text evidence="3 4">In the N-terminal section; belongs to the HFCD (homo-oligomeric flavin containing Cys decarboxylase) superfamily.</text>
</comment>
<dbReference type="HAMAP" id="MF_02225">
    <property type="entry name" value="CoaBC"/>
    <property type="match status" value="1"/>
</dbReference>
<dbReference type="GO" id="GO:0015937">
    <property type="term" value="P:coenzyme A biosynthetic process"/>
    <property type="evidence" value="ECO:0007669"/>
    <property type="project" value="UniProtKB-UniRule"/>
</dbReference>
<dbReference type="SUPFAM" id="SSF52507">
    <property type="entry name" value="Homo-oligomeric flavin-containing Cys decarboxylases, HFCD"/>
    <property type="match status" value="1"/>
</dbReference>
<comment type="caution">
    <text evidence="3">Lacks conserved residue(s) required for the propagation of feature annotation.</text>
</comment>
<keyword evidence="3" id="KW-0460">Magnesium</keyword>
<keyword evidence="3" id="KW-0511">Multifunctional enzyme</keyword>
<feature type="binding site" evidence="3">
    <location>
        <position position="370"/>
    </location>
    <ligand>
        <name>CTP</name>
        <dbReference type="ChEBI" id="CHEBI:37563"/>
    </ligand>
</feature>
<dbReference type="InterPro" id="IPR005252">
    <property type="entry name" value="CoaBC"/>
</dbReference>
<dbReference type="PATRIC" id="fig|1423786.4.peg.3068"/>
<feature type="binding site" evidence="3">
    <location>
        <position position="309"/>
    </location>
    <ligand>
        <name>CTP</name>
        <dbReference type="ChEBI" id="CHEBI:37563"/>
    </ligand>
</feature>
<comment type="function">
    <text evidence="3">Catalyzes two sequential steps in the biosynthesis of coenzyme A. In the first step cysteine is conjugated to 4'-phosphopantothenate to form 4-phosphopantothenoylcysteine. In the second step the latter compound is decarboxylated to form 4'-phosphopantotheine.</text>
</comment>
<accession>A0A0R1YRY3</accession>
<evidence type="ECO:0000259" key="5">
    <source>
        <dbReference type="Pfam" id="PF02441"/>
    </source>
</evidence>
<reference evidence="7 8" key="1">
    <citation type="journal article" date="2015" name="Genome Announc.">
        <title>Expanding the biotechnology potential of lactobacilli through comparative genomics of 213 strains and associated genera.</title>
        <authorList>
            <person name="Sun Z."/>
            <person name="Harris H.M."/>
            <person name="McCann A."/>
            <person name="Guo C."/>
            <person name="Argimon S."/>
            <person name="Zhang W."/>
            <person name="Yang X."/>
            <person name="Jeffery I.B."/>
            <person name="Cooney J.C."/>
            <person name="Kagawa T.F."/>
            <person name="Liu W."/>
            <person name="Song Y."/>
            <person name="Salvetti E."/>
            <person name="Wrobel A."/>
            <person name="Rasinkangas P."/>
            <person name="Parkhill J."/>
            <person name="Rea M.C."/>
            <person name="O'Sullivan O."/>
            <person name="Ritari J."/>
            <person name="Douillard F.P."/>
            <person name="Paul Ross R."/>
            <person name="Yang R."/>
            <person name="Briner A.E."/>
            <person name="Felis G.E."/>
            <person name="de Vos W.M."/>
            <person name="Barrangou R."/>
            <person name="Klaenhammer T.R."/>
            <person name="Caufield P.W."/>
            <person name="Cui Y."/>
            <person name="Zhang H."/>
            <person name="O'Toole P.W."/>
        </authorList>
    </citation>
    <scope>NUCLEOTIDE SEQUENCE [LARGE SCALE GENOMIC DNA]</scope>
    <source>
        <strain evidence="7 8">DSM 18390</strain>
    </source>
</reference>
<evidence type="ECO:0000313" key="8">
    <source>
        <dbReference type="Proteomes" id="UP000051010"/>
    </source>
</evidence>
<comment type="catalytic activity">
    <reaction evidence="3 4">
        <text>(R)-4'-phosphopantothenate + L-cysteine + CTP = N-[(R)-4-phosphopantothenoyl]-L-cysteine + CMP + diphosphate + H(+)</text>
        <dbReference type="Rhea" id="RHEA:19397"/>
        <dbReference type="ChEBI" id="CHEBI:10986"/>
        <dbReference type="ChEBI" id="CHEBI:15378"/>
        <dbReference type="ChEBI" id="CHEBI:33019"/>
        <dbReference type="ChEBI" id="CHEBI:35235"/>
        <dbReference type="ChEBI" id="CHEBI:37563"/>
        <dbReference type="ChEBI" id="CHEBI:59458"/>
        <dbReference type="ChEBI" id="CHEBI:60377"/>
        <dbReference type="EC" id="6.3.2.5"/>
    </reaction>
</comment>
<evidence type="ECO:0000256" key="1">
    <source>
        <dbReference type="ARBA" id="ARBA00022793"/>
    </source>
</evidence>
<dbReference type="UniPathway" id="UPA00241">
    <property type="reaction ID" value="UER00353"/>
</dbReference>
<keyword evidence="2 3" id="KW-0456">Lyase</keyword>
<feature type="region of interest" description="Phosphopantothenate--cysteine ligase" evidence="3">
    <location>
        <begin position="221"/>
        <end position="430"/>
    </location>
</feature>
<dbReference type="GO" id="GO:0046872">
    <property type="term" value="F:metal ion binding"/>
    <property type="evidence" value="ECO:0007669"/>
    <property type="project" value="UniProtKB-KW"/>
</dbReference>
<dbReference type="Gene3D" id="3.40.50.10300">
    <property type="entry name" value="CoaB-like"/>
    <property type="match status" value="1"/>
</dbReference>
<feature type="binding site" evidence="3">
    <location>
        <position position="319"/>
    </location>
    <ligand>
        <name>CTP</name>
        <dbReference type="ChEBI" id="CHEBI:37563"/>
    </ligand>
</feature>
<feature type="binding site" evidence="3">
    <location>
        <begin position="337"/>
        <end position="340"/>
    </location>
    <ligand>
        <name>CTP</name>
        <dbReference type="ChEBI" id="CHEBI:37563"/>
    </ligand>
</feature>
<keyword evidence="3 4" id="KW-0285">Flavoprotein</keyword>
<feature type="region of interest" description="Phosphopantothenoylcysteine decarboxylase" evidence="3">
    <location>
        <begin position="1"/>
        <end position="220"/>
    </location>
</feature>
<comment type="cofactor">
    <cofactor evidence="3">
        <name>FMN</name>
        <dbReference type="ChEBI" id="CHEBI:58210"/>
    </cofactor>
    <text evidence="3">Binds 1 FMN per subunit.</text>
</comment>
<dbReference type="PANTHER" id="PTHR14359">
    <property type="entry name" value="HOMO-OLIGOMERIC FLAVIN CONTAINING CYS DECARBOXYLASE FAMILY"/>
    <property type="match status" value="1"/>
</dbReference>
<evidence type="ECO:0000256" key="2">
    <source>
        <dbReference type="ARBA" id="ARBA00023239"/>
    </source>
</evidence>
<keyword evidence="3 4" id="KW-0288">FMN</keyword>
<sequence>MAIFLDFLNPPTPELSFGTIDNEYDRVVTDVFENKRISLYVTGSIAVYKALTLTRLLVKSHNDVRVVMTKAAQQFVSPMTFESLSKNRVITTDFVSDDPKLIPHVALADSTDIAIVAPATANTIAKMANGIADNVVTAALLATTAPIFVVPAMNVHMLENAATQRNLSALESAGIQIMPTAEGFLAEGYVGKGRFPEPEAIVKWLDAHEQGSDHSMAGKRVVVTAGGTREPLDPVRYLTNHSSGKMGYAIAQAAQRAGADVTLIAANTVLPAPKGVKVVHIQTARELLKNVQAAFEAADVLIMAAAVADYRPVEVANQKIKKTAQNETMTLKLVRNPDILKTVGASKRPGQLVIGFAAETTDLIANAEKKIKSKHLDLIVANDVSNQKIGFNSDNNQVTFLFADGSQKKTPLESKSKVAEALIAIISQKL</sequence>
<feature type="domain" description="DNA/pantothenate metabolism flavoprotein C-terminal" evidence="6">
    <location>
        <begin position="216"/>
        <end position="428"/>
    </location>
</feature>
<name>A0A0R1YRY3_9LACO</name>
<dbReference type="GO" id="GO:0004633">
    <property type="term" value="F:phosphopantothenoylcysteine decarboxylase activity"/>
    <property type="evidence" value="ECO:0007669"/>
    <property type="project" value="UniProtKB-UniRule"/>
</dbReference>
<dbReference type="SUPFAM" id="SSF102645">
    <property type="entry name" value="CoaB-like"/>
    <property type="match status" value="1"/>
</dbReference>
<keyword evidence="3" id="KW-0479">Metal-binding</keyword>
<dbReference type="InterPro" id="IPR036551">
    <property type="entry name" value="Flavin_trans-like"/>
</dbReference>
<dbReference type="EC" id="6.3.2.5" evidence="3"/>
<comment type="pathway">
    <text evidence="3 4">Cofactor biosynthesis; coenzyme A biosynthesis; CoA from (R)-pantothenate: step 2/5.</text>
</comment>
<evidence type="ECO:0000259" key="6">
    <source>
        <dbReference type="Pfam" id="PF04127"/>
    </source>
</evidence>
<feature type="binding site" evidence="3">
    <location>
        <position position="374"/>
    </location>
    <ligand>
        <name>CTP</name>
        <dbReference type="ChEBI" id="CHEBI:37563"/>
    </ligand>
</feature>
<dbReference type="GO" id="GO:0015941">
    <property type="term" value="P:pantothenate catabolic process"/>
    <property type="evidence" value="ECO:0007669"/>
    <property type="project" value="InterPro"/>
</dbReference>
<comment type="catalytic activity">
    <reaction evidence="3 4">
        <text>N-[(R)-4-phosphopantothenoyl]-L-cysteine + H(+) = (R)-4'-phosphopantetheine + CO2</text>
        <dbReference type="Rhea" id="RHEA:16793"/>
        <dbReference type="ChEBI" id="CHEBI:15378"/>
        <dbReference type="ChEBI" id="CHEBI:16526"/>
        <dbReference type="ChEBI" id="CHEBI:59458"/>
        <dbReference type="ChEBI" id="CHEBI:61723"/>
        <dbReference type="EC" id="4.1.1.36"/>
    </reaction>
</comment>
<dbReference type="GO" id="GO:0004632">
    <property type="term" value="F:phosphopantothenate--cysteine ligase activity"/>
    <property type="evidence" value="ECO:0007669"/>
    <property type="project" value="UniProtKB-UniRule"/>
</dbReference>
<dbReference type="Proteomes" id="UP000051010">
    <property type="component" value="Unassembled WGS sequence"/>
</dbReference>
<dbReference type="Gene3D" id="3.40.50.1950">
    <property type="entry name" value="Flavin prenyltransferase-like"/>
    <property type="match status" value="1"/>
</dbReference>
<comment type="function">
    <text evidence="4">Catalyzes two steps in the biosynthesis of coenzyme A. In the first step cysteine is conjugated to 4'-phosphopantothenate to form 4-phosphopantothenoylcysteine, in the latter compound is decarboxylated to form 4'-phosphopantotheine.</text>
</comment>
<dbReference type="InterPro" id="IPR003382">
    <property type="entry name" value="Flavoprotein"/>
</dbReference>
<dbReference type="Pfam" id="PF04127">
    <property type="entry name" value="DFP"/>
    <property type="match status" value="1"/>
</dbReference>
<evidence type="ECO:0000313" key="7">
    <source>
        <dbReference type="EMBL" id="KRM44810.1"/>
    </source>
</evidence>
<keyword evidence="1 3" id="KW-0210">Decarboxylase</keyword>
<feature type="domain" description="Flavoprotein" evidence="5">
    <location>
        <begin position="35"/>
        <end position="205"/>
    </location>
</feature>
<comment type="caution">
    <text evidence="7">The sequence shown here is derived from an EMBL/GenBank/DDBJ whole genome shotgun (WGS) entry which is preliminary data.</text>
</comment>
<dbReference type="EMBL" id="AZFZ01000009">
    <property type="protein sequence ID" value="KRM44810.1"/>
    <property type="molecule type" value="Genomic_DNA"/>
</dbReference>
<comment type="cofactor">
    <cofactor evidence="3">
        <name>Mg(2+)</name>
        <dbReference type="ChEBI" id="CHEBI:18420"/>
    </cofactor>
</comment>
<comment type="pathway">
    <text evidence="3 4">Cofactor biosynthesis; coenzyme A biosynthesis; CoA from (R)-pantothenate: step 3/5.</text>
</comment>
<proteinExistence type="inferred from homology"/>
<dbReference type="PANTHER" id="PTHR14359:SF6">
    <property type="entry name" value="PHOSPHOPANTOTHENOYLCYSTEINE DECARBOXYLASE"/>
    <property type="match status" value="1"/>
</dbReference>
<dbReference type="GO" id="GO:0010181">
    <property type="term" value="F:FMN binding"/>
    <property type="evidence" value="ECO:0007669"/>
    <property type="project" value="UniProtKB-UniRule"/>
</dbReference>
<gene>
    <name evidence="3" type="primary">coaBC</name>
    <name evidence="7" type="ORF">FD47_GL002917</name>
</gene>
<protein>
    <recommendedName>
        <fullName evidence="3">Coenzyme A biosynthesis bifunctional protein CoaBC</fullName>
    </recommendedName>
    <alternativeName>
        <fullName evidence="3">DNA/pantothenate metabolism flavoprotein</fullName>
    </alternativeName>
    <alternativeName>
        <fullName evidence="3">Phosphopantothenoylcysteine synthetase/decarboxylase</fullName>
        <shortName evidence="3">PPCS-PPCDC</shortName>
    </alternativeName>
    <domain>
        <recommendedName>
            <fullName evidence="3">Phosphopantothenoylcysteine decarboxylase</fullName>
            <shortName evidence="3">PPC decarboxylase</shortName>
            <shortName evidence="3">PPC-DC</shortName>
            <ecNumber evidence="3">4.1.1.36</ecNumber>
        </recommendedName>
        <alternativeName>
            <fullName evidence="3">CoaC</fullName>
        </alternativeName>
    </domain>
    <domain>
        <recommendedName>
            <fullName evidence="3">Phosphopantothenate--cysteine ligase</fullName>
            <ecNumber evidence="3">6.3.2.5</ecNumber>
        </recommendedName>
        <alternativeName>
            <fullName evidence="3">CoaB</fullName>
        </alternativeName>
        <alternativeName>
            <fullName evidence="3">Phosphopantothenoylcysteine synthetase</fullName>
            <shortName evidence="3">PPC synthetase</shortName>
            <shortName evidence="3">PPC-S</shortName>
        </alternativeName>
    </domain>
</protein>
<evidence type="ECO:0000256" key="3">
    <source>
        <dbReference type="HAMAP-Rule" id="MF_02225"/>
    </source>
</evidence>
<dbReference type="NCBIfam" id="TIGR00521">
    <property type="entry name" value="coaBC_dfp"/>
    <property type="match status" value="1"/>
</dbReference>
<evidence type="ECO:0000256" key="4">
    <source>
        <dbReference type="RuleBase" id="RU364078"/>
    </source>
</evidence>
<comment type="similarity">
    <text evidence="3 4">In the C-terminal section; belongs to the PPC synthetase family.</text>
</comment>
<dbReference type="EC" id="4.1.1.36" evidence="3"/>
<dbReference type="Pfam" id="PF02441">
    <property type="entry name" value="Flavoprotein"/>
    <property type="match status" value="1"/>
</dbReference>
<feature type="binding site" evidence="3">
    <location>
        <position position="356"/>
    </location>
    <ligand>
        <name>CTP</name>
        <dbReference type="ChEBI" id="CHEBI:37563"/>
    </ligand>
</feature>
<dbReference type="GO" id="GO:0071513">
    <property type="term" value="C:phosphopantothenoylcysteine decarboxylase complex"/>
    <property type="evidence" value="ECO:0007669"/>
    <property type="project" value="TreeGrafter"/>
</dbReference>
<dbReference type="AlphaFoldDB" id="A0A0R1YRY3"/>
<keyword evidence="3 4" id="KW-0436">Ligase</keyword>
<dbReference type="InterPro" id="IPR007085">
    <property type="entry name" value="DNA/pantothenate-metab_flavo_C"/>
</dbReference>
<organism evidence="7 8">
    <name type="scientific">Lentilactobacillus parafarraginis DSM 18390 = JCM 14109</name>
    <dbReference type="NCBI Taxonomy" id="1423786"/>
    <lineage>
        <taxon>Bacteria</taxon>
        <taxon>Bacillati</taxon>
        <taxon>Bacillota</taxon>
        <taxon>Bacilli</taxon>
        <taxon>Lactobacillales</taxon>
        <taxon>Lactobacillaceae</taxon>
        <taxon>Lentilactobacillus</taxon>
    </lineage>
</organism>